<accession>A0A139BSH1</accession>
<protein>
    <recommendedName>
        <fullName evidence="1">AB hydrolase-1 domain-containing protein</fullName>
    </recommendedName>
</protein>
<gene>
    <name evidence="2" type="ORF">AWT59_1940</name>
</gene>
<dbReference type="PANTHER" id="PTHR37946:SF1">
    <property type="entry name" value="SLL1969 PROTEIN"/>
    <property type="match status" value="1"/>
</dbReference>
<proteinExistence type="predicted"/>
<name>A0A139BSH1_9PROT</name>
<dbReference type="EMBL" id="LSLI01000049">
    <property type="protein sequence ID" value="KXS31936.1"/>
    <property type="molecule type" value="Genomic_DNA"/>
</dbReference>
<organism evidence="2 3">
    <name type="scientific">Candidatus Gallionella acididurans</name>
    <dbReference type="NCBI Taxonomy" id="1796491"/>
    <lineage>
        <taxon>Bacteria</taxon>
        <taxon>Pseudomonadati</taxon>
        <taxon>Pseudomonadota</taxon>
        <taxon>Betaproteobacteria</taxon>
        <taxon>Nitrosomonadales</taxon>
        <taxon>Gallionellaceae</taxon>
        <taxon>Gallionella</taxon>
    </lineage>
</organism>
<dbReference type="Proteomes" id="UP000070578">
    <property type="component" value="Unassembled WGS sequence"/>
</dbReference>
<dbReference type="PATRIC" id="fig|1796491.3.peg.2116"/>
<evidence type="ECO:0000259" key="1">
    <source>
        <dbReference type="Pfam" id="PF00561"/>
    </source>
</evidence>
<dbReference type="InterPro" id="IPR000073">
    <property type="entry name" value="AB_hydrolase_1"/>
</dbReference>
<evidence type="ECO:0000313" key="3">
    <source>
        <dbReference type="Proteomes" id="UP000070578"/>
    </source>
</evidence>
<dbReference type="PANTHER" id="PTHR37946">
    <property type="entry name" value="SLL1969 PROTEIN"/>
    <property type="match status" value="1"/>
</dbReference>
<comment type="caution">
    <text evidence="2">The sequence shown here is derived from an EMBL/GenBank/DDBJ whole genome shotgun (WGS) entry which is preliminary data.</text>
</comment>
<reference evidence="2 3" key="1">
    <citation type="submission" date="2016-02" db="EMBL/GenBank/DDBJ databases">
        <authorList>
            <person name="Wen L."/>
            <person name="He K."/>
            <person name="Yang H."/>
        </authorList>
    </citation>
    <scope>NUCLEOTIDE SEQUENCE [LARGE SCALE GENOMIC DNA]</scope>
    <source>
        <strain evidence="2">ShG14-8</strain>
    </source>
</reference>
<reference evidence="2 3" key="2">
    <citation type="submission" date="2016-03" db="EMBL/GenBank/DDBJ databases">
        <title>New uncultured bacterium of the family Gallionellaceae from acid mine drainage: description and reconstruction of genome based on metagenomic analysis of microbial community.</title>
        <authorList>
            <person name="Kadnikov V."/>
            <person name="Ivasenko D."/>
            <person name="Beletsky A."/>
            <person name="Mardanov A."/>
            <person name="Danilova E."/>
            <person name="Pimenov N."/>
            <person name="Karnachuk O."/>
            <person name="Ravin N."/>
        </authorList>
    </citation>
    <scope>NUCLEOTIDE SEQUENCE [LARGE SCALE GENOMIC DNA]</scope>
    <source>
        <strain evidence="2">ShG14-8</strain>
    </source>
</reference>
<feature type="domain" description="AB hydrolase-1" evidence="1">
    <location>
        <begin position="107"/>
        <end position="180"/>
    </location>
</feature>
<dbReference type="InterPro" id="IPR029058">
    <property type="entry name" value="AB_hydrolase_fold"/>
</dbReference>
<dbReference type="SUPFAM" id="SSF53474">
    <property type="entry name" value="alpha/beta-Hydrolases"/>
    <property type="match status" value="1"/>
</dbReference>
<dbReference type="Gene3D" id="3.40.50.1820">
    <property type="entry name" value="alpha/beta hydrolase"/>
    <property type="match status" value="1"/>
</dbReference>
<dbReference type="AlphaFoldDB" id="A0A139BSH1"/>
<dbReference type="Pfam" id="PF00561">
    <property type="entry name" value="Abhydrolase_1"/>
    <property type="match status" value="1"/>
</dbReference>
<sequence length="374" mass="40699">MGPLVRNDSISPMPAPGLPHALDFWRTAMCSVFAGFRTGLFTKPAAMLAAALLGGCAGIEPPNPAYFEIETGRLPPADISLDIPGLGPCTDNPDRTLHLNSSQPVNVLVHGCFGSSGQFRGLAQVLAFHGQQSICFSYNDRDELTHSATELRRAVDQLTDKTRIPQVTIIGHSMGALIAHKSLTELPSMAPQTRHADLRLVTISGPFDGIASAQTCGRTWLHPLTLGLLTASCYLVTGAKWADITYSSRFIREPGTLDKQVSNYLKIDTDERGSCRREKAGHCVESDDVFSLAEQRNPLVEADTRARRVLVHAGHVEIVGDKREAPTKLISILQEQGVLRPTTAERQPAFNQLLARIYKDDAYLAHDAPGNPQH</sequence>
<evidence type="ECO:0000313" key="2">
    <source>
        <dbReference type="EMBL" id="KXS31936.1"/>
    </source>
</evidence>